<evidence type="ECO:0000256" key="4">
    <source>
        <dbReference type="ARBA" id="ARBA00022692"/>
    </source>
</evidence>
<dbReference type="CDD" id="cd06261">
    <property type="entry name" value="TM_PBP2"/>
    <property type="match status" value="1"/>
</dbReference>
<keyword evidence="5 7" id="KW-1133">Transmembrane helix</keyword>
<evidence type="ECO:0000256" key="1">
    <source>
        <dbReference type="ARBA" id="ARBA00004651"/>
    </source>
</evidence>
<keyword evidence="6 7" id="KW-0472">Membrane</keyword>
<evidence type="ECO:0000256" key="3">
    <source>
        <dbReference type="ARBA" id="ARBA00022475"/>
    </source>
</evidence>
<reference evidence="9 10" key="2">
    <citation type="submission" date="2024-09" db="EMBL/GenBank/DDBJ databases">
        <title>Draft genome sequence of Candidatus Magnetaquicoccaceae bacterium FCR-1.</title>
        <authorList>
            <person name="Shimoshige H."/>
            <person name="Shimamura S."/>
            <person name="Taoka A."/>
            <person name="Kobayashi H."/>
            <person name="Maekawa T."/>
        </authorList>
    </citation>
    <scope>NUCLEOTIDE SEQUENCE [LARGE SCALE GENOMIC DNA]</scope>
    <source>
        <strain evidence="9 10">FCR-1</strain>
    </source>
</reference>
<keyword evidence="3" id="KW-1003">Cell membrane</keyword>
<reference evidence="9 10" key="1">
    <citation type="submission" date="2024-05" db="EMBL/GenBank/DDBJ databases">
        <authorList>
            <consortium name="Candidatus Magnetaquicoccaceae bacterium FCR-1 genome sequencing consortium"/>
            <person name="Shimoshige H."/>
            <person name="Shimamura S."/>
            <person name="Taoka A."/>
            <person name="Kobayashi H."/>
            <person name="Maekawa T."/>
        </authorList>
    </citation>
    <scope>NUCLEOTIDE SEQUENCE [LARGE SCALE GENOMIC DNA]</scope>
    <source>
        <strain evidence="9 10">FCR-1</strain>
    </source>
</reference>
<evidence type="ECO:0000313" key="10">
    <source>
        <dbReference type="Proteomes" id="UP001628193"/>
    </source>
</evidence>
<evidence type="ECO:0000256" key="7">
    <source>
        <dbReference type="RuleBase" id="RU363032"/>
    </source>
</evidence>
<name>A0ABQ0CDC8_9PROT</name>
<evidence type="ECO:0000259" key="8">
    <source>
        <dbReference type="PROSITE" id="PS50928"/>
    </source>
</evidence>
<proteinExistence type="inferred from homology"/>
<dbReference type="RefSeq" id="WP_420906625.1">
    <property type="nucleotide sequence ID" value="NZ_BAAFGK010000005.1"/>
</dbReference>
<keyword evidence="10" id="KW-1185">Reference proteome</keyword>
<gene>
    <name evidence="9" type="primary">yejB</name>
    <name evidence="9" type="ORF">SIID45300_03265</name>
</gene>
<feature type="transmembrane region" description="Helical" evidence="7">
    <location>
        <begin position="9"/>
        <end position="30"/>
    </location>
</feature>
<accession>A0ABQ0CDC8</accession>
<evidence type="ECO:0000313" key="9">
    <source>
        <dbReference type="EMBL" id="GAB0058906.1"/>
    </source>
</evidence>
<feature type="transmembrane region" description="Helical" evidence="7">
    <location>
        <begin position="272"/>
        <end position="298"/>
    </location>
</feature>
<comment type="subcellular location">
    <subcellularLocation>
        <location evidence="1 7">Cell membrane</location>
        <topology evidence="1 7">Multi-pass membrane protein</topology>
    </subcellularLocation>
</comment>
<dbReference type="InterPro" id="IPR035906">
    <property type="entry name" value="MetI-like_sf"/>
</dbReference>
<dbReference type="Gene3D" id="1.10.3720.10">
    <property type="entry name" value="MetI-like"/>
    <property type="match status" value="1"/>
</dbReference>
<dbReference type="Proteomes" id="UP001628193">
    <property type="component" value="Unassembled WGS sequence"/>
</dbReference>
<comment type="caution">
    <text evidence="9">The sequence shown here is derived from an EMBL/GenBank/DDBJ whole genome shotgun (WGS) entry which is preliminary data.</text>
</comment>
<evidence type="ECO:0000256" key="6">
    <source>
        <dbReference type="ARBA" id="ARBA00023136"/>
    </source>
</evidence>
<keyword evidence="4 7" id="KW-0812">Transmembrane</keyword>
<dbReference type="SUPFAM" id="SSF161098">
    <property type="entry name" value="MetI-like"/>
    <property type="match status" value="1"/>
</dbReference>
<feature type="transmembrane region" description="Helical" evidence="7">
    <location>
        <begin position="213"/>
        <end position="236"/>
    </location>
</feature>
<sequence>MGAYIARRLLLMIPTLFGIMALTFLVIQFVPGGPVEQMIAQMEAGAAGGHGGGEVSGSAGGGIYRGAKGLTHEQLTALNRLYGFDRPPVERFLLMMRNYLTFEFGESYYHHRKVVDLVIDKLPVSISLGMWTFVLTYLVSIPLGIRKAVRHGDRFDAVTSALILAGYSIPGFVLGVLLIVLFGGGSFFDLFPIRGLVSDNWSELSWFGRLTDYLWHMVLPVTASVVGSFAVMTMLTKNSFLEEISKQYVLTARAKGLTENAVLYRHVFRNALIPLVTGFPGAFVAAFFSGSLLIETIFTLDGLGLLGYESVINRDYPVVLATLYFYTLLGLITKLITDITYVIADPRITFEGSR</sequence>
<dbReference type="PANTHER" id="PTHR30465:SF66">
    <property type="entry name" value="INNER MEMBRANE ABC TRANSPORTER PERMEASE PROTEIN YEJB"/>
    <property type="match status" value="1"/>
</dbReference>
<feature type="transmembrane region" description="Helical" evidence="7">
    <location>
        <begin position="318"/>
        <end position="344"/>
    </location>
</feature>
<dbReference type="EMBL" id="BAAFGK010000005">
    <property type="protein sequence ID" value="GAB0058906.1"/>
    <property type="molecule type" value="Genomic_DNA"/>
</dbReference>
<dbReference type="PANTHER" id="PTHR30465">
    <property type="entry name" value="INNER MEMBRANE ABC TRANSPORTER"/>
    <property type="match status" value="1"/>
</dbReference>
<feature type="domain" description="ABC transmembrane type-1" evidence="8">
    <location>
        <begin position="122"/>
        <end position="337"/>
    </location>
</feature>
<feature type="transmembrane region" description="Helical" evidence="7">
    <location>
        <begin position="124"/>
        <end position="145"/>
    </location>
</feature>
<comment type="similarity">
    <text evidence="7">Belongs to the binding-protein-dependent transport system permease family.</text>
</comment>
<feature type="transmembrane region" description="Helical" evidence="7">
    <location>
        <begin position="157"/>
        <end position="182"/>
    </location>
</feature>
<dbReference type="InterPro" id="IPR000515">
    <property type="entry name" value="MetI-like"/>
</dbReference>
<dbReference type="NCBIfam" id="NF011712">
    <property type="entry name" value="PRK15133.1"/>
    <property type="match status" value="1"/>
</dbReference>
<dbReference type="Pfam" id="PF00528">
    <property type="entry name" value="BPD_transp_1"/>
    <property type="match status" value="1"/>
</dbReference>
<dbReference type="PROSITE" id="PS50928">
    <property type="entry name" value="ABC_TM1"/>
    <property type="match status" value="1"/>
</dbReference>
<evidence type="ECO:0000256" key="2">
    <source>
        <dbReference type="ARBA" id="ARBA00022448"/>
    </source>
</evidence>
<evidence type="ECO:0000256" key="5">
    <source>
        <dbReference type="ARBA" id="ARBA00022989"/>
    </source>
</evidence>
<protein>
    <submittedName>
        <fullName evidence="9">Microcin C transport system permease protein</fullName>
    </submittedName>
</protein>
<organism evidence="9 10">
    <name type="scientific">Candidatus Magnetaquiglobus chichijimensis</name>
    <dbReference type="NCBI Taxonomy" id="3141448"/>
    <lineage>
        <taxon>Bacteria</taxon>
        <taxon>Pseudomonadati</taxon>
        <taxon>Pseudomonadota</taxon>
        <taxon>Magnetococcia</taxon>
        <taxon>Magnetococcales</taxon>
        <taxon>Candidatus Magnetaquicoccaceae</taxon>
        <taxon>Candidatus Magnetaquiglobus</taxon>
    </lineage>
</organism>
<keyword evidence="2 7" id="KW-0813">Transport</keyword>